<evidence type="ECO:0000256" key="8">
    <source>
        <dbReference type="SAM" id="MobiDB-lite"/>
    </source>
</evidence>
<feature type="compositionally biased region" description="Basic and acidic residues" evidence="8">
    <location>
        <begin position="13"/>
        <end position="27"/>
    </location>
</feature>
<evidence type="ECO:0000256" key="7">
    <source>
        <dbReference type="PROSITE-ProRule" id="PRU00042"/>
    </source>
</evidence>
<keyword evidence="4 7" id="KW-0863">Zinc-finger</keyword>
<dbReference type="PANTHER" id="PTHR16515:SF57">
    <property type="entry name" value="ZINC FINGER PROTEIN 154-LIKE"/>
    <property type="match status" value="1"/>
</dbReference>
<sequence length="52" mass="5867">CQEGGQGSSRTSELGKKPSGEKKPHKCLECGKDFRWPSDLMRHQMIHTGERP</sequence>
<dbReference type="PANTHER" id="PTHR16515">
    <property type="entry name" value="PR DOMAIN ZINC FINGER PROTEIN"/>
    <property type="match status" value="1"/>
</dbReference>
<evidence type="ECO:0000256" key="5">
    <source>
        <dbReference type="ARBA" id="ARBA00022833"/>
    </source>
</evidence>
<evidence type="ECO:0000256" key="2">
    <source>
        <dbReference type="ARBA" id="ARBA00022723"/>
    </source>
</evidence>
<evidence type="ECO:0000313" key="10">
    <source>
        <dbReference type="EMBL" id="NWZ33231.1"/>
    </source>
</evidence>
<keyword evidence="6" id="KW-0539">Nucleus</keyword>
<dbReference type="FunFam" id="3.30.160.60:FF:000340">
    <property type="entry name" value="zinc finger protein 473 isoform X1"/>
    <property type="match status" value="1"/>
</dbReference>
<gene>
    <name evidence="10" type="primary">Znf43</name>
    <name evidence="10" type="ORF">BRAATR_R01380</name>
</gene>
<keyword evidence="2" id="KW-0479">Metal-binding</keyword>
<organism evidence="10 11">
    <name type="scientific">Brachypodius melanocephalos</name>
    <name type="common">black-headed bulbul</name>
    <dbReference type="NCBI Taxonomy" id="3235156"/>
    <lineage>
        <taxon>Eukaryota</taxon>
        <taxon>Metazoa</taxon>
        <taxon>Chordata</taxon>
        <taxon>Craniata</taxon>
        <taxon>Vertebrata</taxon>
        <taxon>Euteleostomi</taxon>
        <taxon>Archelosauria</taxon>
        <taxon>Archosauria</taxon>
        <taxon>Dinosauria</taxon>
        <taxon>Saurischia</taxon>
        <taxon>Theropoda</taxon>
        <taxon>Coelurosauria</taxon>
        <taxon>Aves</taxon>
        <taxon>Neognathae</taxon>
        <taxon>Neoaves</taxon>
        <taxon>Telluraves</taxon>
        <taxon>Australaves</taxon>
        <taxon>Passeriformes</taxon>
        <taxon>Sylvioidea</taxon>
        <taxon>Pycnonotidae</taxon>
        <taxon>Brachypodius</taxon>
    </lineage>
</organism>
<dbReference type="SMART" id="SM00355">
    <property type="entry name" value="ZnF_C2H2"/>
    <property type="match status" value="1"/>
</dbReference>
<dbReference type="GO" id="GO:0008270">
    <property type="term" value="F:zinc ion binding"/>
    <property type="evidence" value="ECO:0007669"/>
    <property type="project" value="UniProtKB-KW"/>
</dbReference>
<keyword evidence="3" id="KW-0677">Repeat</keyword>
<reference evidence="10 11" key="1">
    <citation type="submission" date="2019-09" db="EMBL/GenBank/DDBJ databases">
        <title>Bird 10,000 Genomes (B10K) Project - Family phase.</title>
        <authorList>
            <person name="Zhang G."/>
        </authorList>
    </citation>
    <scope>NUCLEOTIDE SEQUENCE [LARGE SCALE GENOMIC DNA]</scope>
    <source>
        <strain evidence="10">OUT-0037</strain>
        <tissue evidence="10">Liver</tissue>
    </source>
</reference>
<comment type="subcellular location">
    <subcellularLocation>
        <location evidence="1">Nucleus</location>
    </subcellularLocation>
</comment>
<evidence type="ECO:0000259" key="9">
    <source>
        <dbReference type="PROSITE" id="PS50157"/>
    </source>
</evidence>
<evidence type="ECO:0000256" key="6">
    <source>
        <dbReference type="ARBA" id="ARBA00023242"/>
    </source>
</evidence>
<dbReference type="AlphaFoldDB" id="A0A7K7LQG9"/>
<dbReference type="EMBL" id="VZSR01000102">
    <property type="protein sequence ID" value="NWZ33231.1"/>
    <property type="molecule type" value="Genomic_DNA"/>
</dbReference>
<protein>
    <submittedName>
        <fullName evidence="10">ZNF43 protein</fullName>
    </submittedName>
</protein>
<feature type="region of interest" description="Disordered" evidence="8">
    <location>
        <begin position="1"/>
        <end position="27"/>
    </location>
</feature>
<keyword evidence="5" id="KW-0862">Zinc</keyword>
<dbReference type="InterPro" id="IPR050331">
    <property type="entry name" value="Zinc_finger"/>
</dbReference>
<dbReference type="InterPro" id="IPR036236">
    <property type="entry name" value="Znf_C2H2_sf"/>
</dbReference>
<accession>A0A7K7LQG9</accession>
<comment type="caution">
    <text evidence="10">The sequence shown here is derived from an EMBL/GenBank/DDBJ whole genome shotgun (WGS) entry which is preliminary data.</text>
</comment>
<feature type="domain" description="C2H2-type" evidence="9">
    <location>
        <begin position="25"/>
        <end position="52"/>
    </location>
</feature>
<proteinExistence type="predicted"/>
<dbReference type="PROSITE" id="PS00028">
    <property type="entry name" value="ZINC_FINGER_C2H2_1"/>
    <property type="match status" value="1"/>
</dbReference>
<keyword evidence="11" id="KW-1185">Reference proteome</keyword>
<dbReference type="PROSITE" id="PS50157">
    <property type="entry name" value="ZINC_FINGER_C2H2_2"/>
    <property type="match status" value="1"/>
</dbReference>
<dbReference type="InterPro" id="IPR013087">
    <property type="entry name" value="Znf_C2H2_type"/>
</dbReference>
<evidence type="ECO:0000256" key="4">
    <source>
        <dbReference type="ARBA" id="ARBA00022771"/>
    </source>
</evidence>
<evidence type="ECO:0000256" key="1">
    <source>
        <dbReference type="ARBA" id="ARBA00004123"/>
    </source>
</evidence>
<name>A0A7K7LQG9_9PASS</name>
<dbReference type="Proteomes" id="UP000540762">
    <property type="component" value="Unassembled WGS sequence"/>
</dbReference>
<dbReference type="SUPFAM" id="SSF57667">
    <property type="entry name" value="beta-beta-alpha zinc fingers"/>
    <property type="match status" value="1"/>
</dbReference>
<dbReference type="Gene3D" id="3.30.160.60">
    <property type="entry name" value="Classic Zinc Finger"/>
    <property type="match status" value="1"/>
</dbReference>
<dbReference type="GO" id="GO:0010468">
    <property type="term" value="P:regulation of gene expression"/>
    <property type="evidence" value="ECO:0007669"/>
    <property type="project" value="TreeGrafter"/>
</dbReference>
<feature type="non-terminal residue" evidence="10">
    <location>
        <position position="1"/>
    </location>
</feature>
<feature type="non-terminal residue" evidence="10">
    <location>
        <position position="52"/>
    </location>
</feature>
<dbReference type="GO" id="GO:0005634">
    <property type="term" value="C:nucleus"/>
    <property type="evidence" value="ECO:0007669"/>
    <property type="project" value="UniProtKB-SubCell"/>
</dbReference>
<evidence type="ECO:0000256" key="3">
    <source>
        <dbReference type="ARBA" id="ARBA00022737"/>
    </source>
</evidence>
<evidence type="ECO:0000313" key="11">
    <source>
        <dbReference type="Proteomes" id="UP000540762"/>
    </source>
</evidence>